<accession>A0A2I2FGH3</accession>
<dbReference type="AlphaFoldDB" id="A0A2I2FGH3"/>
<dbReference type="OrthoDB" id="76567at2759"/>
<keyword evidence="2" id="KW-1185">Reference proteome</keyword>
<name>A0A2I2FGH3_ASPCN</name>
<dbReference type="EMBL" id="KZ559128">
    <property type="protein sequence ID" value="PLB39725.1"/>
    <property type="molecule type" value="Genomic_DNA"/>
</dbReference>
<organism evidence="1 2">
    <name type="scientific">Aspergillus candidus</name>
    <dbReference type="NCBI Taxonomy" id="41067"/>
    <lineage>
        <taxon>Eukaryota</taxon>
        <taxon>Fungi</taxon>
        <taxon>Dikarya</taxon>
        <taxon>Ascomycota</taxon>
        <taxon>Pezizomycotina</taxon>
        <taxon>Eurotiomycetes</taxon>
        <taxon>Eurotiomycetidae</taxon>
        <taxon>Eurotiales</taxon>
        <taxon>Aspergillaceae</taxon>
        <taxon>Aspergillus</taxon>
        <taxon>Aspergillus subgen. Circumdati</taxon>
    </lineage>
</organism>
<reference evidence="1 2" key="1">
    <citation type="submission" date="2017-12" db="EMBL/GenBank/DDBJ databases">
        <authorList>
            <consortium name="DOE Joint Genome Institute"/>
            <person name="Haridas S."/>
            <person name="Kjaerbolling I."/>
            <person name="Vesth T.C."/>
            <person name="Frisvad J.C."/>
            <person name="Nybo J.L."/>
            <person name="Theobald S."/>
            <person name="Kuo A."/>
            <person name="Bowyer P."/>
            <person name="Matsuda Y."/>
            <person name="Mondo S."/>
            <person name="Lyhne E.K."/>
            <person name="Kogle M.E."/>
            <person name="Clum A."/>
            <person name="Lipzen A."/>
            <person name="Salamov A."/>
            <person name="Ngan C.Y."/>
            <person name="Daum C."/>
            <person name="Chiniquy J."/>
            <person name="Barry K."/>
            <person name="LaButti K."/>
            <person name="Simmons B.A."/>
            <person name="Magnuson J.K."/>
            <person name="Mortensen U.H."/>
            <person name="Larsen T.O."/>
            <person name="Grigoriev I.V."/>
            <person name="Baker S.E."/>
            <person name="Andersen M.R."/>
            <person name="Nordberg H.P."/>
            <person name="Cantor M.N."/>
            <person name="Hua S.X."/>
        </authorList>
    </citation>
    <scope>NUCLEOTIDE SEQUENCE [LARGE SCALE GENOMIC DNA]</scope>
    <source>
        <strain evidence="1 2">CBS 102.13</strain>
    </source>
</reference>
<protein>
    <submittedName>
        <fullName evidence="1">Uncharacterized protein</fullName>
    </submittedName>
</protein>
<sequence>MRNLVCKIAAESINSLTTLELHAMNVDDEVSPYGSTTVTVENFKKRRLTATGLLLRPMQD</sequence>
<evidence type="ECO:0000313" key="1">
    <source>
        <dbReference type="EMBL" id="PLB39725.1"/>
    </source>
</evidence>
<dbReference type="GeneID" id="36519125"/>
<gene>
    <name evidence="1" type="ORF">BDW47DRAFT_102977</name>
</gene>
<dbReference type="Proteomes" id="UP000234585">
    <property type="component" value="Unassembled WGS sequence"/>
</dbReference>
<evidence type="ECO:0000313" key="2">
    <source>
        <dbReference type="Proteomes" id="UP000234585"/>
    </source>
</evidence>
<proteinExistence type="predicted"/>
<dbReference type="RefSeq" id="XP_024673737.1">
    <property type="nucleotide sequence ID" value="XM_024811965.1"/>
</dbReference>